<organism evidence="1">
    <name type="scientific">Rhizophora mucronata</name>
    <name type="common">Asiatic mangrove</name>
    <dbReference type="NCBI Taxonomy" id="61149"/>
    <lineage>
        <taxon>Eukaryota</taxon>
        <taxon>Viridiplantae</taxon>
        <taxon>Streptophyta</taxon>
        <taxon>Embryophyta</taxon>
        <taxon>Tracheophyta</taxon>
        <taxon>Spermatophyta</taxon>
        <taxon>Magnoliopsida</taxon>
        <taxon>eudicotyledons</taxon>
        <taxon>Gunneridae</taxon>
        <taxon>Pentapetalae</taxon>
        <taxon>rosids</taxon>
        <taxon>fabids</taxon>
        <taxon>Malpighiales</taxon>
        <taxon>Rhizophoraceae</taxon>
        <taxon>Rhizophora</taxon>
    </lineage>
</organism>
<protein>
    <submittedName>
        <fullName evidence="1">Putative polygalacturonase</fullName>
    </submittedName>
</protein>
<sequence>MLQDTSNWPLIAPLPSYGRGRELPGGRYMNFIHGDGLNDVIITGGLQMVAPNRYIVSNIKS</sequence>
<proteinExistence type="predicted"/>
<accession>A0A2P2LUP0</accession>
<dbReference type="InterPro" id="IPR051801">
    <property type="entry name" value="GH28_Enzymes"/>
</dbReference>
<dbReference type="EMBL" id="GGEC01041169">
    <property type="protein sequence ID" value="MBX21653.1"/>
    <property type="molecule type" value="Transcribed_RNA"/>
</dbReference>
<evidence type="ECO:0000313" key="1">
    <source>
        <dbReference type="EMBL" id="MBX21653.1"/>
    </source>
</evidence>
<dbReference type="PANTHER" id="PTHR31339:SF3">
    <property type="entry name" value="PECTIN LYASE-LIKE SUPERFAMILY PROTEIN"/>
    <property type="match status" value="1"/>
</dbReference>
<dbReference type="AlphaFoldDB" id="A0A2P2LUP0"/>
<dbReference type="PANTHER" id="PTHR31339">
    <property type="entry name" value="PECTIN LYASE-RELATED"/>
    <property type="match status" value="1"/>
</dbReference>
<reference evidence="1" key="1">
    <citation type="submission" date="2018-02" db="EMBL/GenBank/DDBJ databases">
        <title>Rhizophora mucronata_Transcriptome.</title>
        <authorList>
            <person name="Meera S.P."/>
            <person name="Sreeshan A."/>
            <person name="Augustine A."/>
        </authorList>
    </citation>
    <scope>NUCLEOTIDE SEQUENCE</scope>
    <source>
        <tissue evidence="1">Leaf</tissue>
    </source>
</reference>
<name>A0A2P2LUP0_RHIMU</name>